<dbReference type="Gene3D" id="1.10.287.110">
    <property type="entry name" value="DnaJ domain"/>
    <property type="match status" value="1"/>
</dbReference>
<reference evidence="1 2" key="1">
    <citation type="submission" date="2014-08" db="EMBL/GenBank/DDBJ databases">
        <authorList>
            <person name="Hassan Y.I."/>
            <person name="Lepp D."/>
            <person name="Zhou T."/>
        </authorList>
    </citation>
    <scope>NUCLEOTIDE SEQUENCE [LARGE SCALE GENOMIC DNA]</scope>
    <source>
        <strain evidence="1 2">IFO13584</strain>
    </source>
</reference>
<protein>
    <submittedName>
        <fullName evidence="1">Molecular chaperone DnaJ</fullName>
    </submittedName>
</protein>
<name>A0A087M3F7_9HYPH</name>
<organism evidence="1 2">
    <name type="scientific">Devosia riboflavina</name>
    <dbReference type="NCBI Taxonomy" id="46914"/>
    <lineage>
        <taxon>Bacteria</taxon>
        <taxon>Pseudomonadati</taxon>
        <taxon>Pseudomonadota</taxon>
        <taxon>Alphaproteobacteria</taxon>
        <taxon>Hyphomicrobiales</taxon>
        <taxon>Devosiaceae</taxon>
        <taxon>Devosia</taxon>
    </lineage>
</organism>
<dbReference type="SUPFAM" id="SSF46565">
    <property type="entry name" value="Chaperone J-domain"/>
    <property type="match status" value="1"/>
</dbReference>
<comment type="caution">
    <text evidence="1">The sequence shown here is derived from an EMBL/GenBank/DDBJ whole genome shotgun (WGS) entry which is preliminary data.</text>
</comment>
<accession>A0A087M3F7</accession>
<keyword evidence="2" id="KW-1185">Reference proteome</keyword>
<gene>
    <name evidence="1" type="ORF">JP75_07550</name>
</gene>
<sequence>MTPYPLAWPETMPRYKAARQAGQFKTTLAGAIKNVQDSLRRFAADSGKPLGDIVISSNVTLGINNPQDPGVSVWFTWDGLSVCIPVDRYSKVEANLQAIHHIIEARRTELRHGTLALVRATFTGFAALPSPSTTRTWREELGFGPNDKPTSNLVESHFRDKAKTAHPDRGGSNELMAALNRARDEALAEVGRS</sequence>
<dbReference type="RefSeq" id="WP_035081108.1">
    <property type="nucleotide sequence ID" value="NZ_JQGC01000006.1"/>
</dbReference>
<dbReference type="AlphaFoldDB" id="A0A087M3F7"/>
<dbReference type="OrthoDB" id="8440198at2"/>
<dbReference type="Proteomes" id="UP000028981">
    <property type="component" value="Unassembled WGS sequence"/>
</dbReference>
<evidence type="ECO:0000313" key="1">
    <source>
        <dbReference type="EMBL" id="KFL31410.1"/>
    </source>
</evidence>
<proteinExistence type="predicted"/>
<dbReference type="EMBL" id="JQGC01000006">
    <property type="protein sequence ID" value="KFL31410.1"/>
    <property type="molecule type" value="Genomic_DNA"/>
</dbReference>
<evidence type="ECO:0000313" key="2">
    <source>
        <dbReference type="Proteomes" id="UP000028981"/>
    </source>
</evidence>
<dbReference type="STRING" id="46914.JP75_07550"/>
<dbReference type="InterPro" id="IPR036869">
    <property type="entry name" value="J_dom_sf"/>
</dbReference>